<dbReference type="PANTHER" id="PTHR12111">
    <property type="entry name" value="SPLICING FACTOR YJU2"/>
    <property type="match status" value="1"/>
</dbReference>
<feature type="compositionally biased region" description="Polar residues" evidence="3">
    <location>
        <begin position="274"/>
        <end position="289"/>
    </location>
</feature>
<dbReference type="InterPro" id="IPR007590">
    <property type="entry name" value="Saf4/Yju2"/>
</dbReference>
<protein>
    <submittedName>
        <fullName evidence="4">Uncharacterized protein</fullName>
    </submittedName>
</protein>
<keyword evidence="2" id="KW-0175">Coiled coil</keyword>
<dbReference type="GO" id="GO:0000398">
    <property type="term" value="P:mRNA splicing, via spliceosome"/>
    <property type="evidence" value="ECO:0007669"/>
    <property type="project" value="InterPro"/>
</dbReference>
<dbReference type="PANTHER" id="PTHR12111:SF2">
    <property type="entry name" value="SPLICING FACTOR YJU2B-RELATED"/>
    <property type="match status" value="1"/>
</dbReference>
<dbReference type="Pfam" id="PF04502">
    <property type="entry name" value="Saf4_Yju2"/>
    <property type="match status" value="1"/>
</dbReference>
<name>M8CB64_AEGTA</name>
<evidence type="ECO:0000256" key="1">
    <source>
        <dbReference type="ARBA" id="ARBA00005595"/>
    </source>
</evidence>
<dbReference type="Gene3D" id="1.10.560.10">
    <property type="entry name" value="GroEL-like equatorial domain"/>
    <property type="match status" value="1"/>
</dbReference>
<feature type="coiled-coil region" evidence="2">
    <location>
        <begin position="147"/>
        <end position="174"/>
    </location>
</feature>
<organism evidence="4">
    <name type="scientific">Aegilops tauschii</name>
    <name type="common">Tausch's goatgrass</name>
    <name type="synonym">Aegilops squarrosa</name>
    <dbReference type="NCBI Taxonomy" id="37682"/>
    <lineage>
        <taxon>Eukaryota</taxon>
        <taxon>Viridiplantae</taxon>
        <taxon>Streptophyta</taxon>
        <taxon>Embryophyta</taxon>
        <taxon>Tracheophyta</taxon>
        <taxon>Spermatophyta</taxon>
        <taxon>Magnoliopsida</taxon>
        <taxon>Liliopsida</taxon>
        <taxon>Poales</taxon>
        <taxon>Poaceae</taxon>
        <taxon>BOP clade</taxon>
        <taxon>Pooideae</taxon>
        <taxon>Triticodae</taxon>
        <taxon>Triticeae</taxon>
        <taxon>Triticinae</taxon>
        <taxon>Aegilops</taxon>
    </lineage>
</organism>
<evidence type="ECO:0000313" key="4">
    <source>
        <dbReference type="EnsemblPlants" id="EMT24317"/>
    </source>
</evidence>
<dbReference type="ExpressionAtlas" id="M8CB64">
    <property type="expression patterns" value="baseline"/>
</dbReference>
<proteinExistence type="inferred from homology"/>
<dbReference type="GO" id="GO:0071006">
    <property type="term" value="C:U2-type catalytic step 1 spliceosome"/>
    <property type="evidence" value="ECO:0007669"/>
    <property type="project" value="TreeGrafter"/>
</dbReference>
<dbReference type="InterPro" id="IPR027413">
    <property type="entry name" value="GROEL-like_equatorial_sf"/>
</dbReference>
<feature type="region of interest" description="Disordered" evidence="3">
    <location>
        <begin position="274"/>
        <end position="295"/>
    </location>
</feature>
<dbReference type="AlphaFoldDB" id="M8CB64"/>
<evidence type="ECO:0000256" key="3">
    <source>
        <dbReference type="SAM" id="MobiDB-lite"/>
    </source>
</evidence>
<sequence length="374" mass="42605">MGNREEEYAHMVKAGIIDPVKVIQNALQGAEWYNFSSLTMYFMYGHDRSERKAPNKYYPPDFYPAKIPRQKQPNNQQIQVSMRLPISIRCGTCGTYIYKGTKLNSRKEDCIGEITFKTDPQNSDYTVESGASRNSEPWRKDIEVVDKEKRKRKVEEMGDAMRLLENRANDSKQDMDVIAALEEMRSMKSRHAGVSVDQMLEILKHSAHLKASPRRCFLCKLVHKFFLTLSYCWLLQNSKDYVKQIEDDDGDDEGFGMPDQSNVTAKINGSSESVLNPTDVLTKTNGPESSNKEGNKTVASKMPIFIVKPKTVGANPQKKQKMNPQLSKITAKHPPQRKKVELQKRRPMFFSSSASMIASKVMTEDNTSWSHICA</sequence>
<reference evidence="4" key="1">
    <citation type="submission" date="2015-06" db="UniProtKB">
        <authorList>
            <consortium name="EnsemblPlants"/>
        </authorList>
    </citation>
    <scope>IDENTIFICATION</scope>
</reference>
<dbReference type="EnsemblPlants" id="EMT24317">
    <property type="protein sequence ID" value="EMT24317"/>
    <property type="gene ID" value="F775_05172"/>
</dbReference>
<accession>M8CB64</accession>
<evidence type="ECO:0000256" key="2">
    <source>
        <dbReference type="SAM" id="Coils"/>
    </source>
</evidence>
<comment type="similarity">
    <text evidence="1">Belongs to the CWC16 family.</text>
</comment>